<organism evidence="15 16">
    <name type="scientific">Listeria marthii FSL S4-120</name>
    <dbReference type="NCBI Taxonomy" id="702457"/>
    <lineage>
        <taxon>Bacteria</taxon>
        <taxon>Bacillati</taxon>
        <taxon>Bacillota</taxon>
        <taxon>Bacilli</taxon>
        <taxon>Bacillales</taxon>
        <taxon>Listeriaceae</taxon>
        <taxon>Listeria</taxon>
    </lineage>
</organism>
<dbReference type="PROSITE" id="PS50035">
    <property type="entry name" value="PLD"/>
    <property type="match status" value="2"/>
</dbReference>
<reference evidence="15 16" key="1">
    <citation type="journal article" date="2010" name="Microbiol. Resour. Announc.">
        <title>Comparative genomics of the bacterial genus Listeria: Genome evolution is characterized by limited gene acquisition and limited gene loss.</title>
        <authorList>
            <person name="den Bakker H.C."/>
            <person name="Cummings C.A."/>
            <person name="Ferreira V."/>
            <person name="Vatta P."/>
            <person name="Orsi R.H."/>
            <person name="Degoricija L."/>
            <person name="Barker M."/>
            <person name="Petrauskene O."/>
            <person name="Furtado M.R."/>
            <person name="Wiedmann M."/>
        </authorList>
    </citation>
    <scope>NUCLEOTIDE SEQUENCE [LARGE SCALE GENOMIC DNA]</scope>
    <source>
        <strain evidence="15 16">FSL S4-120</strain>
    </source>
</reference>
<dbReference type="Proteomes" id="UP000003412">
    <property type="component" value="Chromosome"/>
</dbReference>
<feature type="active site" evidence="12">
    <location>
        <position position="424"/>
    </location>
</feature>
<protein>
    <recommendedName>
        <fullName evidence="12 13">Cardiolipin synthase</fullName>
        <shortName evidence="12">CL synthase</shortName>
        <ecNumber evidence="12 13">2.7.8.-</ecNumber>
    </recommendedName>
</protein>
<feature type="domain" description="PLD phosphodiesterase" evidence="14">
    <location>
        <begin position="234"/>
        <end position="261"/>
    </location>
</feature>
<evidence type="ECO:0000256" key="9">
    <source>
        <dbReference type="ARBA" id="ARBA00023136"/>
    </source>
</evidence>
<dbReference type="SUPFAM" id="SSF56024">
    <property type="entry name" value="Phospholipase D/nuclease"/>
    <property type="match status" value="2"/>
</dbReference>
<evidence type="ECO:0000256" key="7">
    <source>
        <dbReference type="ARBA" id="ARBA00022989"/>
    </source>
</evidence>
<dbReference type="HAMAP" id="MF_01916">
    <property type="entry name" value="Cardiolipin_synth_Cls"/>
    <property type="match status" value="1"/>
</dbReference>
<dbReference type="PANTHER" id="PTHR21248">
    <property type="entry name" value="CARDIOLIPIN SYNTHASE"/>
    <property type="match status" value="1"/>
</dbReference>
<comment type="catalytic activity">
    <reaction evidence="12">
        <text>2 a 1,2-diacyl-sn-glycero-3-phospho-(1'-sn-glycerol) = a cardiolipin + glycerol</text>
        <dbReference type="Rhea" id="RHEA:31451"/>
        <dbReference type="ChEBI" id="CHEBI:17754"/>
        <dbReference type="ChEBI" id="CHEBI:62237"/>
        <dbReference type="ChEBI" id="CHEBI:64716"/>
    </reaction>
</comment>
<sequence>MKKMRKLIQFLFIAVVLFLVEYVLINQAAILFLVTSAIIQLCGVVITVRLLLFDQRNTSSKVAWIAVIFILPVLGTISYLVFGRNPATRKFSTAQVTEKAKLINAVHAIPNNTNEKLPRLSKRIAHLTSIEPIKGNKIEILTNGEETFPVLLDALRKAENHIHIQYYIFKTDEISTEIRDILVEKAKAGVEVRFMFDGLGSSKLHKAFLAPLKEAGVSIHAFDPISSPWIVRTANLRNHRKIVVIDGQIGFTGGLNIGEEYRSNTPDFRVWRDTHIKITGQAVIELQESFLNDWIYMENRAGAADGFISETGLKQYFSPVDMGDEWAQVIYGGPYDKEKWVRDSMLDLIDSAKESVWIVSPYFVPDEESLAVIRRVAMSGVDVRVIIPGKGDRGISFHGSNAYVKTMIEAGAKMYAYADDSFVHAKAMLVDGTRAAIGTANFDVRSFRLNHELMVFLYDESEAMHHLKRDFKKDFEDSRLFTMKDMENKPLFTRIKEVLSSLLSPIL</sequence>
<keyword evidence="5 12" id="KW-0812">Transmembrane</keyword>
<feature type="transmembrane region" description="Helical" evidence="12">
    <location>
        <begin position="64"/>
        <end position="82"/>
    </location>
</feature>
<keyword evidence="16" id="KW-1185">Reference proteome</keyword>
<dbReference type="Pfam" id="PF13396">
    <property type="entry name" value="PLDc_N"/>
    <property type="match status" value="1"/>
</dbReference>
<evidence type="ECO:0000256" key="13">
    <source>
        <dbReference type="NCBIfam" id="TIGR04265"/>
    </source>
</evidence>
<dbReference type="Pfam" id="PF13091">
    <property type="entry name" value="PLDc_2"/>
    <property type="match status" value="2"/>
</dbReference>
<evidence type="ECO:0000256" key="3">
    <source>
        <dbReference type="ARBA" id="ARBA00022516"/>
    </source>
</evidence>
<keyword evidence="2 12" id="KW-1003">Cell membrane</keyword>
<feature type="active site" evidence="12">
    <location>
        <position position="431"/>
    </location>
</feature>
<name>A0ABP2K2F0_9LIST</name>
<feature type="transmembrane region" description="Helical" evidence="12">
    <location>
        <begin position="31"/>
        <end position="52"/>
    </location>
</feature>
<evidence type="ECO:0000256" key="2">
    <source>
        <dbReference type="ARBA" id="ARBA00022475"/>
    </source>
</evidence>
<dbReference type="InterPro" id="IPR022924">
    <property type="entry name" value="Cardiolipin_synthase"/>
</dbReference>
<dbReference type="InterPro" id="IPR025202">
    <property type="entry name" value="PLD-like_dom"/>
</dbReference>
<evidence type="ECO:0000256" key="6">
    <source>
        <dbReference type="ARBA" id="ARBA00022737"/>
    </source>
</evidence>
<evidence type="ECO:0000256" key="1">
    <source>
        <dbReference type="ARBA" id="ARBA00004651"/>
    </source>
</evidence>
<proteinExistence type="inferred from homology"/>
<feature type="domain" description="PLD phosphodiesterase" evidence="14">
    <location>
        <begin position="419"/>
        <end position="446"/>
    </location>
</feature>
<feature type="active site" evidence="12">
    <location>
        <position position="426"/>
    </location>
</feature>
<evidence type="ECO:0000256" key="10">
    <source>
        <dbReference type="ARBA" id="ARBA00023209"/>
    </source>
</evidence>
<dbReference type="InterPro" id="IPR001736">
    <property type="entry name" value="PLipase_D/transphosphatidylase"/>
</dbReference>
<dbReference type="SMART" id="SM00155">
    <property type="entry name" value="PLDc"/>
    <property type="match status" value="2"/>
</dbReference>
<evidence type="ECO:0000256" key="8">
    <source>
        <dbReference type="ARBA" id="ARBA00023098"/>
    </source>
</evidence>
<dbReference type="CDD" id="cd09112">
    <property type="entry name" value="PLDc_CLS_2"/>
    <property type="match status" value="1"/>
</dbReference>
<feature type="active site" evidence="12">
    <location>
        <position position="239"/>
    </location>
</feature>
<feature type="active site" evidence="12">
    <location>
        <position position="246"/>
    </location>
</feature>
<feature type="active site" evidence="12">
    <location>
        <position position="241"/>
    </location>
</feature>
<keyword evidence="11 12" id="KW-1208">Phospholipid metabolism</keyword>
<keyword evidence="9 12" id="KW-0472">Membrane</keyword>
<keyword evidence="4 12" id="KW-0808">Transferase</keyword>
<comment type="subcellular location">
    <subcellularLocation>
        <location evidence="1 12">Cell membrane</location>
        <topology evidence="1 12">Multi-pass membrane protein</topology>
    </subcellularLocation>
</comment>
<evidence type="ECO:0000256" key="11">
    <source>
        <dbReference type="ARBA" id="ARBA00023264"/>
    </source>
</evidence>
<keyword evidence="3 12" id="KW-0444">Lipid biosynthesis</keyword>
<dbReference type="InterPro" id="IPR030874">
    <property type="entry name" value="Cardiolipin_synth_Firmi"/>
</dbReference>
<evidence type="ECO:0000256" key="12">
    <source>
        <dbReference type="HAMAP-Rule" id="MF_01916"/>
    </source>
</evidence>
<dbReference type="EC" id="2.7.8.-" evidence="12 13"/>
<keyword evidence="6" id="KW-0677">Repeat</keyword>
<dbReference type="Gene3D" id="3.30.870.10">
    <property type="entry name" value="Endonuclease Chain A"/>
    <property type="match status" value="2"/>
</dbReference>
<dbReference type="NCBIfam" id="TIGR04265">
    <property type="entry name" value="bac_cardiolipin"/>
    <property type="match status" value="1"/>
</dbReference>
<gene>
    <name evidence="15" type="ORF">NT05LM_0027</name>
</gene>
<evidence type="ECO:0000256" key="5">
    <source>
        <dbReference type="ARBA" id="ARBA00022692"/>
    </source>
</evidence>
<comment type="function">
    <text evidence="12">Catalyzes the reversible phosphatidyl group transfer from one phosphatidylglycerol molecule to another to form cardiolipin (CL) (diphosphatidylglycerol) and glycerol.</text>
</comment>
<evidence type="ECO:0000313" key="16">
    <source>
        <dbReference type="Proteomes" id="UP000003412"/>
    </source>
</evidence>
<comment type="caution">
    <text evidence="15">The sequence shown here is derived from an EMBL/GenBank/DDBJ whole genome shotgun (WGS) entry which is preliminary data.</text>
</comment>
<dbReference type="InterPro" id="IPR027379">
    <property type="entry name" value="CLS_N"/>
</dbReference>
<accession>A0ABP2K2F0</accession>
<dbReference type="PANTHER" id="PTHR21248:SF22">
    <property type="entry name" value="PHOSPHOLIPASE D"/>
    <property type="match status" value="1"/>
</dbReference>
<dbReference type="CDD" id="cd09110">
    <property type="entry name" value="PLDc_CLS_1"/>
    <property type="match status" value="1"/>
</dbReference>
<comment type="similarity">
    <text evidence="12">Belongs to the phospholipase D family. Cardiolipin synthase subfamily.</text>
</comment>
<evidence type="ECO:0000256" key="4">
    <source>
        <dbReference type="ARBA" id="ARBA00022679"/>
    </source>
</evidence>
<keyword evidence="7 12" id="KW-1133">Transmembrane helix</keyword>
<evidence type="ECO:0000259" key="14">
    <source>
        <dbReference type="PROSITE" id="PS50035"/>
    </source>
</evidence>
<keyword evidence="10 12" id="KW-0594">Phospholipid biosynthesis</keyword>
<feature type="transmembrane region" description="Helical" evidence="12">
    <location>
        <begin position="7"/>
        <end position="25"/>
    </location>
</feature>
<evidence type="ECO:0000313" key="15">
    <source>
        <dbReference type="EMBL" id="EFR89278.1"/>
    </source>
</evidence>
<dbReference type="EMBL" id="ADXF01000013">
    <property type="protein sequence ID" value="EFR89278.1"/>
    <property type="molecule type" value="Genomic_DNA"/>
</dbReference>
<keyword evidence="8 12" id="KW-0443">Lipid metabolism</keyword>